<dbReference type="Pfam" id="PF00089">
    <property type="entry name" value="Trypsin"/>
    <property type="match status" value="2"/>
</dbReference>
<dbReference type="SUPFAM" id="SSF50494">
    <property type="entry name" value="Trypsin-like serine proteases"/>
    <property type="match status" value="2"/>
</dbReference>
<dbReference type="GO" id="GO:0004252">
    <property type="term" value="F:serine-type endopeptidase activity"/>
    <property type="evidence" value="ECO:0007669"/>
    <property type="project" value="InterPro"/>
</dbReference>
<dbReference type="PROSITE" id="PS50240">
    <property type="entry name" value="TRYPSIN_DOM"/>
    <property type="match status" value="2"/>
</dbReference>
<dbReference type="PROSITE" id="PS00134">
    <property type="entry name" value="TRYPSIN_HIS"/>
    <property type="match status" value="2"/>
</dbReference>
<proteinExistence type="inferred from homology"/>
<evidence type="ECO:0000256" key="7">
    <source>
        <dbReference type="ARBA" id="ARBA00023157"/>
    </source>
</evidence>
<dbReference type="PRINTS" id="PR00722">
    <property type="entry name" value="CHYMOTRYPSIN"/>
</dbReference>
<protein>
    <recommendedName>
        <fullName evidence="10">Peptidase S1 domain-containing protein</fullName>
    </recommendedName>
</protein>
<dbReference type="Gene3D" id="2.40.10.10">
    <property type="entry name" value="Trypsin-like serine proteases"/>
    <property type="match status" value="3"/>
</dbReference>
<keyword evidence="6" id="KW-0865">Zymogen</keyword>
<sequence length="576" mass="62331">MFSFLVASAVFAICLGDELQLPRTSFDGRIVGGIPADITNYPYQVSFELNQRHWCGGSIISPKWVLTAAHCVTLNHLTLITRHLNTVRVRVGSSFREQGGSVHQISQMIMHPIYNIDDDYDIALLRMSTPFVYSNAVQPISMTTVAPSAGTAVVVTGWGALLSGHSPSQLQQVQVNIVDQQECNRIYRLYGGVTDRMICAGVSQGGKDACQGDSGGPLVSSGKLVGVVSWGAGCGRQGYPGVYSNVANLRSWVQSLTGVAFHFTAIPIFPLTILHTPLHHGIIYSLRPCSSTSLLLPSAWYHPIQHLGHWSSDIRCTCPYHCGKITKLCLLLHNIRSVFSRSLFATTSTYFLFMMNEELARCINPQPGGRDTGGGGSIISPNWVLTAAHCIHKNMRHDLNTVRVRVGSSFRQQGGSVHQISQIIMHPIYNNDYDYDVALLRMSTPFVYSNAVQPISMTTVAPSAGTAVVVTGWGALFAGGYSPSQLQQVQVNIVDQQECNRNYRLYGGVTDRMICAGVSQGGKDACQGDSGGPLVSSGKLVGVVSWGVGCAWQGYPGVYSNVANLRSWVQSLTGVA</sequence>
<comment type="caution">
    <text evidence="11">The sequence shown here is derived from an EMBL/GenBank/DDBJ whole genome shotgun (WGS) entry which is preliminary data.</text>
</comment>
<evidence type="ECO:0000256" key="5">
    <source>
        <dbReference type="ARBA" id="ARBA00022825"/>
    </source>
</evidence>
<reference evidence="11" key="1">
    <citation type="journal article" date="2023" name="IScience">
        <title>Live-bearing cockroach genome reveals convergent evolutionary mechanisms linked to viviparity in insects and beyond.</title>
        <authorList>
            <person name="Fouks B."/>
            <person name="Harrison M.C."/>
            <person name="Mikhailova A.A."/>
            <person name="Marchal E."/>
            <person name="English S."/>
            <person name="Carruthers M."/>
            <person name="Jennings E.C."/>
            <person name="Chiamaka E.L."/>
            <person name="Frigard R.A."/>
            <person name="Pippel M."/>
            <person name="Attardo G.M."/>
            <person name="Benoit J.B."/>
            <person name="Bornberg-Bauer E."/>
            <person name="Tobe S.S."/>
        </authorList>
    </citation>
    <scope>NUCLEOTIDE SEQUENCE</scope>
    <source>
        <strain evidence="11">Stay&amp;Tobe</strain>
    </source>
</reference>
<keyword evidence="12" id="KW-1185">Reference proteome</keyword>
<evidence type="ECO:0000256" key="8">
    <source>
        <dbReference type="RuleBase" id="RU363034"/>
    </source>
</evidence>
<evidence type="ECO:0000259" key="10">
    <source>
        <dbReference type="PROSITE" id="PS50240"/>
    </source>
</evidence>
<dbReference type="InterPro" id="IPR033116">
    <property type="entry name" value="TRYPSIN_SER"/>
</dbReference>
<gene>
    <name evidence="11" type="ORF">L9F63_007086</name>
</gene>
<keyword evidence="4 8" id="KW-0378">Hydrolase</keyword>
<feature type="domain" description="Peptidase S1" evidence="10">
    <location>
        <begin position="30"/>
        <end position="258"/>
    </location>
</feature>
<dbReference type="InterPro" id="IPR018114">
    <property type="entry name" value="TRYPSIN_HIS"/>
</dbReference>
<comment type="similarity">
    <text evidence="1">Belongs to the peptidase S1 family.</text>
</comment>
<dbReference type="FunFam" id="2.40.10.10:FF:000077">
    <property type="entry name" value="Predicted protein"/>
    <property type="match status" value="2"/>
</dbReference>
<organism evidence="11 12">
    <name type="scientific">Diploptera punctata</name>
    <name type="common">Pacific beetle cockroach</name>
    <dbReference type="NCBI Taxonomy" id="6984"/>
    <lineage>
        <taxon>Eukaryota</taxon>
        <taxon>Metazoa</taxon>
        <taxon>Ecdysozoa</taxon>
        <taxon>Arthropoda</taxon>
        <taxon>Hexapoda</taxon>
        <taxon>Insecta</taxon>
        <taxon>Pterygota</taxon>
        <taxon>Neoptera</taxon>
        <taxon>Polyneoptera</taxon>
        <taxon>Dictyoptera</taxon>
        <taxon>Blattodea</taxon>
        <taxon>Blaberoidea</taxon>
        <taxon>Blaberidae</taxon>
        <taxon>Diplopterinae</taxon>
        <taxon>Diploptera</taxon>
    </lineage>
</organism>
<name>A0AAD7Z914_DIPPU</name>
<accession>A0AAD7Z914</accession>
<dbReference type="InterPro" id="IPR001314">
    <property type="entry name" value="Peptidase_S1A"/>
</dbReference>
<dbReference type="PROSITE" id="PS00135">
    <property type="entry name" value="TRYPSIN_SER"/>
    <property type="match status" value="2"/>
</dbReference>
<keyword evidence="2 8" id="KW-0645">Protease</keyword>
<evidence type="ECO:0000256" key="3">
    <source>
        <dbReference type="ARBA" id="ARBA00022729"/>
    </source>
</evidence>
<dbReference type="InterPro" id="IPR043504">
    <property type="entry name" value="Peptidase_S1_PA_chymotrypsin"/>
</dbReference>
<dbReference type="Proteomes" id="UP001233999">
    <property type="component" value="Unassembled WGS sequence"/>
</dbReference>
<evidence type="ECO:0000256" key="2">
    <source>
        <dbReference type="ARBA" id="ARBA00022670"/>
    </source>
</evidence>
<dbReference type="InterPro" id="IPR009003">
    <property type="entry name" value="Peptidase_S1_PA"/>
</dbReference>
<dbReference type="EMBL" id="JASPKZ010009810">
    <property type="protein sequence ID" value="KAJ9575986.1"/>
    <property type="molecule type" value="Genomic_DNA"/>
</dbReference>
<dbReference type="AlphaFoldDB" id="A0AAD7Z914"/>
<dbReference type="InterPro" id="IPR001254">
    <property type="entry name" value="Trypsin_dom"/>
</dbReference>
<dbReference type="PANTHER" id="PTHR24276">
    <property type="entry name" value="POLYSERASE-RELATED"/>
    <property type="match status" value="1"/>
</dbReference>
<dbReference type="CDD" id="cd00190">
    <property type="entry name" value="Tryp_SPc"/>
    <property type="match status" value="2"/>
</dbReference>
<evidence type="ECO:0000313" key="12">
    <source>
        <dbReference type="Proteomes" id="UP001233999"/>
    </source>
</evidence>
<keyword evidence="3 9" id="KW-0732">Signal</keyword>
<evidence type="ECO:0000256" key="6">
    <source>
        <dbReference type="ARBA" id="ARBA00023145"/>
    </source>
</evidence>
<evidence type="ECO:0000313" key="11">
    <source>
        <dbReference type="EMBL" id="KAJ9575986.1"/>
    </source>
</evidence>
<dbReference type="PANTHER" id="PTHR24276:SF91">
    <property type="entry name" value="AT26814P-RELATED"/>
    <property type="match status" value="1"/>
</dbReference>
<feature type="domain" description="Peptidase S1" evidence="10">
    <location>
        <begin position="375"/>
        <end position="574"/>
    </location>
</feature>
<evidence type="ECO:0000256" key="9">
    <source>
        <dbReference type="SAM" id="SignalP"/>
    </source>
</evidence>
<reference evidence="11" key="2">
    <citation type="submission" date="2023-05" db="EMBL/GenBank/DDBJ databases">
        <authorList>
            <person name="Fouks B."/>
        </authorList>
    </citation>
    <scope>NUCLEOTIDE SEQUENCE</scope>
    <source>
        <strain evidence="11">Stay&amp;Tobe</strain>
        <tissue evidence="11">Testes</tissue>
    </source>
</reference>
<dbReference type="SMART" id="SM00020">
    <property type="entry name" value="Tryp_SPc"/>
    <property type="match status" value="2"/>
</dbReference>
<feature type="chain" id="PRO_5042063005" description="Peptidase S1 domain-containing protein" evidence="9">
    <location>
        <begin position="17"/>
        <end position="576"/>
    </location>
</feature>
<dbReference type="GO" id="GO:0006508">
    <property type="term" value="P:proteolysis"/>
    <property type="evidence" value="ECO:0007669"/>
    <property type="project" value="UniProtKB-KW"/>
</dbReference>
<feature type="signal peptide" evidence="9">
    <location>
        <begin position="1"/>
        <end position="16"/>
    </location>
</feature>
<dbReference type="InterPro" id="IPR050430">
    <property type="entry name" value="Peptidase_S1"/>
</dbReference>
<keyword evidence="7" id="KW-1015">Disulfide bond</keyword>
<evidence type="ECO:0000256" key="1">
    <source>
        <dbReference type="ARBA" id="ARBA00007664"/>
    </source>
</evidence>
<keyword evidence="5 8" id="KW-0720">Serine protease</keyword>
<evidence type="ECO:0000256" key="4">
    <source>
        <dbReference type="ARBA" id="ARBA00022801"/>
    </source>
</evidence>